<dbReference type="SUPFAM" id="SSF48498">
    <property type="entry name" value="Tetracyclin repressor-like, C-terminal domain"/>
    <property type="match status" value="1"/>
</dbReference>
<dbReference type="EMBL" id="JBHMCR010000016">
    <property type="protein sequence ID" value="MFB9523126.1"/>
    <property type="molecule type" value="Genomic_DNA"/>
</dbReference>
<gene>
    <name evidence="1" type="ORF">ACFFTU_24580</name>
</gene>
<dbReference type="Proteomes" id="UP001589718">
    <property type="component" value="Unassembled WGS sequence"/>
</dbReference>
<evidence type="ECO:0000313" key="1">
    <source>
        <dbReference type="EMBL" id="MFB9523126.1"/>
    </source>
</evidence>
<comment type="caution">
    <text evidence="1">The sequence shown here is derived from an EMBL/GenBank/DDBJ whole genome shotgun (WGS) entry which is preliminary data.</text>
</comment>
<sequence>MSNRRPGILGAGKPVDGGGVATDTLLSHITGFVLQEQPEEEFPGAATPPVTAELRARFPLVMEQMPRLGQDEKFRRSVRPLCTAFRTLASG</sequence>
<dbReference type="RefSeq" id="WP_345219788.1">
    <property type="nucleotide sequence ID" value="NZ_BAAAXE010000002.1"/>
</dbReference>
<organism evidence="1 2">
    <name type="scientific">Streptomyces cremeus</name>
    <dbReference type="NCBI Taxonomy" id="66881"/>
    <lineage>
        <taxon>Bacteria</taxon>
        <taxon>Bacillati</taxon>
        <taxon>Actinomycetota</taxon>
        <taxon>Actinomycetes</taxon>
        <taxon>Kitasatosporales</taxon>
        <taxon>Streptomycetaceae</taxon>
        <taxon>Streptomyces</taxon>
    </lineage>
</organism>
<protein>
    <submittedName>
        <fullName evidence="1">Uncharacterized protein</fullName>
    </submittedName>
</protein>
<evidence type="ECO:0000313" key="2">
    <source>
        <dbReference type="Proteomes" id="UP001589718"/>
    </source>
</evidence>
<proteinExistence type="predicted"/>
<keyword evidence="2" id="KW-1185">Reference proteome</keyword>
<accession>A0ABV5PKV5</accession>
<reference evidence="1 2" key="1">
    <citation type="submission" date="2024-09" db="EMBL/GenBank/DDBJ databases">
        <authorList>
            <person name="Sun Q."/>
            <person name="Mori K."/>
        </authorList>
    </citation>
    <scope>NUCLEOTIDE SEQUENCE [LARGE SCALE GENOMIC DNA]</scope>
    <source>
        <strain evidence="1 2">JCM 4362</strain>
    </source>
</reference>
<name>A0ABV5PKV5_STRCM</name>
<dbReference type="InterPro" id="IPR036271">
    <property type="entry name" value="Tet_transcr_reg_TetR-rel_C_sf"/>
</dbReference>